<dbReference type="STRING" id="886293.Sinac_7482"/>
<dbReference type="eggNOG" id="COG0438">
    <property type="taxonomic scope" value="Bacteria"/>
</dbReference>
<evidence type="ECO:0000256" key="1">
    <source>
        <dbReference type="ARBA" id="ARBA00009481"/>
    </source>
</evidence>
<evidence type="ECO:0000313" key="7">
    <source>
        <dbReference type="Proteomes" id="UP000010798"/>
    </source>
</evidence>
<sequence>MHVLFVHQNFPAQFGHIARHLVRTLGWTCTFLSKVAPGEASGIRKIQYKTSGGARETNHYCSRTFENAIWSSHGVHDACKSHPELRPDLIVGHSGFGSTLFLAELYPDVPIINYFEYYYHSHGSDLDFRPESPPGELDRLRSHARNAMILLDLVNCRAAYSPTEFQRSLFPVELRAKIDVIFDGIETDIYCRREGGPRRIGNRKIPASTRIVTYVSRGFESMRGFDIFMRAAKRIYEAYPDVLFVVVGSDRICYGGDEKRIKHKSFREHVLAQDDYDPSKFLFTGLVPTATLVDIFSLSDLHIYLTVPFVLSWSLMNALACGCTILASDTAPVREMIVDGETGLLEDFFDVDGFATRALDVLRDPRSYRHLGLQGTELIRRRYALDVTLPRLVALFERVTQSPAYCR</sequence>
<dbReference type="AlphaFoldDB" id="L0DT24"/>
<dbReference type="KEGG" id="saci:Sinac_7482"/>
<feature type="domain" description="Glycosyl transferase family 4" evidence="5">
    <location>
        <begin position="26"/>
        <end position="188"/>
    </location>
</feature>
<dbReference type="PANTHER" id="PTHR12526">
    <property type="entry name" value="GLYCOSYLTRANSFERASE"/>
    <property type="match status" value="1"/>
</dbReference>
<dbReference type="Proteomes" id="UP000010798">
    <property type="component" value="Chromosome"/>
</dbReference>
<evidence type="ECO:0000259" key="5">
    <source>
        <dbReference type="Pfam" id="PF12000"/>
    </source>
</evidence>
<dbReference type="SUPFAM" id="SSF53756">
    <property type="entry name" value="UDP-Glycosyltransferase/glycogen phosphorylase"/>
    <property type="match status" value="1"/>
</dbReference>
<dbReference type="HOGENOM" id="CLU_054763_0_0_0"/>
<gene>
    <name evidence="6" type="ordered locus">Sinac_7482</name>
</gene>
<keyword evidence="3 6" id="KW-0808">Transferase</keyword>
<accession>L0DT24</accession>
<evidence type="ECO:0000256" key="2">
    <source>
        <dbReference type="ARBA" id="ARBA00022676"/>
    </source>
</evidence>
<dbReference type="OrthoDB" id="9793726at2"/>
<dbReference type="EMBL" id="CP003364">
    <property type="protein sequence ID" value="AGA31516.1"/>
    <property type="molecule type" value="Genomic_DNA"/>
</dbReference>
<dbReference type="RefSeq" id="WP_015250581.1">
    <property type="nucleotide sequence ID" value="NC_019892.1"/>
</dbReference>
<evidence type="ECO:0000259" key="4">
    <source>
        <dbReference type="Pfam" id="PF00534"/>
    </source>
</evidence>
<dbReference type="PANTHER" id="PTHR12526:SF640">
    <property type="entry name" value="COLANIC ACID BIOSYNTHESIS GLYCOSYLTRANSFERASE WCAL-RELATED"/>
    <property type="match status" value="1"/>
</dbReference>
<keyword evidence="7" id="KW-1185">Reference proteome</keyword>
<proteinExistence type="inferred from homology"/>
<evidence type="ECO:0000256" key="3">
    <source>
        <dbReference type="ARBA" id="ARBA00022679"/>
    </source>
</evidence>
<evidence type="ECO:0000313" key="6">
    <source>
        <dbReference type="EMBL" id="AGA31516.1"/>
    </source>
</evidence>
<dbReference type="InterPro" id="IPR022623">
    <property type="entry name" value="Glyco_trans_4"/>
</dbReference>
<dbReference type="InterPro" id="IPR001296">
    <property type="entry name" value="Glyco_trans_1"/>
</dbReference>
<feature type="domain" description="Glycosyl transferase family 1" evidence="4">
    <location>
        <begin position="205"/>
        <end position="374"/>
    </location>
</feature>
<protein>
    <submittedName>
        <fullName evidence="6">Glycosyltransferase</fullName>
    </submittedName>
</protein>
<name>L0DT24_SINAD</name>
<organism evidence="6 7">
    <name type="scientific">Singulisphaera acidiphila (strain ATCC BAA-1392 / DSM 18658 / VKM B-2454 / MOB10)</name>
    <dbReference type="NCBI Taxonomy" id="886293"/>
    <lineage>
        <taxon>Bacteria</taxon>
        <taxon>Pseudomonadati</taxon>
        <taxon>Planctomycetota</taxon>
        <taxon>Planctomycetia</taxon>
        <taxon>Isosphaerales</taxon>
        <taxon>Isosphaeraceae</taxon>
        <taxon>Singulisphaera</taxon>
    </lineage>
</organism>
<keyword evidence="2" id="KW-0328">Glycosyltransferase</keyword>
<comment type="similarity">
    <text evidence="1">Belongs to the glycosyltransferase group 1 family. Glycosyltransferase 4 subfamily.</text>
</comment>
<dbReference type="GO" id="GO:0016757">
    <property type="term" value="F:glycosyltransferase activity"/>
    <property type="evidence" value="ECO:0007669"/>
    <property type="project" value="UniProtKB-KW"/>
</dbReference>
<dbReference type="Pfam" id="PF00534">
    <property type="entry name" value="Glycos_transf_1"/>
    <property type="match status" value="1"/>
</dbReference>
<dbReference type="Pfam" id="PF12000">
    <property type="entry name" value="Glyco_trans_4_3"/>
    <property type="match status" value="1"/>
</dbReference>
<reference evidence="6 7" key="1">
    <citation type="submission" date="2012-02" db="EMBL/GenBank/DDBJ databases">
        <title>Complete sequence of chromosome of Singulisphaera acidiphila DSM 18658.</title>
        <authorList>
            <consortium name="US DOE Joint Genome Institute (JGI-PGF)"/>
            <person name="Lucas S."/>
            <person name="Copeland A."/>
            <person name="Lapidus A."/>
            <person name="Glavina del Rio T."/>
            <person name="Dalin E."/>
            <person name="Tice H."/>
            <person name="Bruce D."/>
            <person name="Goodwin L."/>
            <person name="Pitluck S."/>
            <person name="Peters L."/>
            <person name="Ovchinnikova G."/>
            <person name="Chertkov O."/>
            <person name="Kyrpides N."/>
            <person name="Mavromatis K."/>
            <person name="Ivanova N."/>
            <person name="Brettin T."/>
            <person name="Detter J.C."/>
            <person name="Han C."/>
            <person name="Larimer F."/>
            <person name="Land M."/>
            <person name="Hauser L."/>
            <person name="Markowitz V."/>
            <person name="Cheng J.-F."/>
            <person name="Hugenholtz P."/>
            <person name="Woyke T."/>
            <person name="Wu D."/>
            <person name="Tindall B."/>
            <person name="Pomrenke H."/>
            <person name="Brambilla E."/>
            <person name="Klenk H.-P."/>
            <person name="Eisen J.A."/>
        </authorList>
    </citation>
    <scope>NUCLEOTIDE SEQUENCE [LARGE SCALE GENOMIC DNA]</scope>
    <source>
        <strain evidence="7">ATCC BAA-1392 / DSM 18658 / VKM B-2454 / MOB10</strain>
    </source>
</reference>
<dbReference type="Gene3D" id="3.40.50.2000">
    <property type="entry name" value="Glycogen Phosphorylase B"/>
    <property type="match status" value="2"/>
</dbReference>